<proteinExistence type="predicted"/>
<evidence type="ECO:0000256" key="1">
    <source>
        <dbReference type="SAM" id="Coils"/>
    </source>
</evidence>
<name>Q2G549_NOVAD</name>
<sequence>MTGSKAFRAALAASVFVAAPQIARAAEDQSARIADLQRQVDELKAMVLALKAAQGATPATTAAAAPATAPAAPVAVQPVQLAAAPAPSAPPSVPAPEKKKAWYEKLQLRGYTQLRVNEIVSGPKSAPSGISRLRSVQDSGINDTGNFSIRRARLVVQGDISNRVSLYMQGDLSAAVNNQSGTEPRQHFFQMRDAYADVFLDKKKTLKLRLGQSKVPFGWENLQSSSNRIPLDRTDAINAPVPGERDLGAVLYYTPLRVQKIWDELSHDGQKLFGNYGAFALGVFNGQGTNRTERTGGLMTVAMATMPFRLDGLGLDGQVAEFGFTAMRNQVRPEVRSGGVSTLSYDDNHVSVHGMIYPRPFGIQSEWTWGKGPQWDAATSSIQAKRATGGYVMAMYRMPETPVGQVIPFARWQKYRGGWKGATNAPRLETDEYEVGVEWLPLKELEVTLGYANVHRNEADERRTGRAKGDLVRAQVQWNY</sequence>
<dbReference type="Gene3D" id="2.40.160.10">
    <property type="entry name" value="Porin"/>
    <property type="match status" value="1"/>
</dbReference>
<keyword evidence="4" id="KW-1185">Reference proteome</keyword>
<dbReference type="Pfam" id="PF07396">
    <property type="entry name" value="Porin_O_P"/>
    <property type="match status" value="1"/>
</dbReference>
<feature type="signal peptide" evidence="2">
    <location>
        <begin position="1"/>
        <end position="25"/>
    </location>
</feature>
<evidence type="ECO:0000313" key="3">
    <source>
        <dbReference type="EMBL" id="ABD27024.1"/>
    </source>
</evidence>
<dbReference type="InterPro" id="IPR010870">
    <property type="entry name" value="Porin_O/P"/>
</dbReference>
<gene>
    <name evidence="3" type="ordered locus">Saro_2588</name>
</gene>
<protein>
    <submittedName>
        <fullName evidence="3">Phosphate-selective porin O and P</fullName>
    </submittedName>
</protein>
<evidence type="ECO:0000256" key="2">
    <source>
        <dbReference type="SAM" id="SignalP"/>
    </source>
</evidence>
<dbReference type="KEGG" id="nar:Saro_2588"/>
<dbReference type="InterPro" id="IPR023614">
    <property type="entry name" value="Porin_dom_sf"/>
</dbReference>
<dbReference type="HOGENOM" id="CLU_040285_0_0_5"/>
<dbReference type="AlphaFoldDB" id="Q2G549"/>
<reference evidence="4" key="1">
    <citation type="submission" date="2006-01" db="EMBL/GenBank/DDBJ databases">
        <title>Complete sequence of Novosphingobium aromaticivorans DSM 12444.</title>
        <authorList>
            <consortium name="US DOE Joint Genome Institute"/>
            <person name="Copeland A."/>
            <person name="Lucas S."/>
            <person name="Lapidus A."/>
            <person name="Barry K."/>
            <person name="Detter J.C."/>
            <person name="Glavina T."/>
            <person name="Hammon N."/>
            <person name="Israni S."/>
            <person name="Pitluck S."/>
            <person name="Chain P."/>
            <person name="Malfatti S."/>
            <person name="Shin M."/>
            <person name="Vergez L."/>
            <person name="Schmutz J."/>
            <person name="Larimer F."/>
            <person name="Land M."/>
            <person name="Kyrpides N."/>
            <person name="Ivanova N."/>
            <person name="Fredrickson J."/>
            <person name="Balkwill D."/>
            <person name="Romine M.F."/>
            <person name="Richardson P."/>
        </authorList>
    </citation>
    <scope>NUCLEOTIDE SEQUENCE [LARGE SCALE GENOMIC DNA]</scope>
    <source>
        <strain evidence="4">ATCC 700278 / DSM 12444 / CCUG 56034 / CIP 105152 / NBRC 16084 / F199</strain>
    </source>
</reference>
<dbReference type="SUPFAM" id="SSF56935">
    <property type="entry name" value="Porins"/>
    <property type="match status" value="1"/>
</dbReference>
<feature type="coiled-coil region" evidence="1">
    <location>
        <begin position="26"/>
        <end position="53"/>
    </location>
</feature>
<dbReference type="RefSeq" id="WP_011446230.1">
    <property type="nucleotide sequence ID" value="NC_007794.1"/>
</dbReference>
<dbReference type="eggNOG" id="COG3746">
    <property type="taxonomic scope" value="Bacteria"/>
</dbReference>
<keyword evidence="2" id="KW-0732">Signal</keyword>
<feature type="chain" id="PRO_5004208324" evidence="2">
    <location>
        <begin position="26"/>
        <end position="480"/>
    </location>
</feature>
<dbReference type="STRING" id="279238.Saro_2588"/>
<dbReference type="Proteomes" id="UP000009134">
    <property type="component" value="Chromosome"/>
</dbReference>
<evidence type="ECO:0000313" key="4">
    <source>
        <dbReference type="Proteomes" id="UP000009134"/>
    </source>
</evidence>
<organism evidence="3 4">
    <name type="scientific">Novosphingobium aromaticivorans (strain ATCC 700278 / DSM 12444 / CCUG 56034 / CIP 105152 / NBRC 16084 / F199)</name>
    <dbReference type="NCBI Taxonomy" id="279238"/>
    <lineage>
        <taxon>Bacteria</taxon>
        <taxon>Pseudomonadati</taxon>
        <taxon>Pseudomonadota</taxon>
        <taxon>Alphaproteobacteria</taxon>
        <taxon>Sphingomonadales</taxon>
        <taxon>Sphingomonadaceae</taxon>
        <taxon>Novosphingobium</taxon>
    </lineage>
</organism>
<keyword evidence="1" id="KW-0175">Coiled coil</keyword>
<dbReference type="EMBL" id="CP000248">
    <property type="protein sequence ID" value="ABD27024.1"/>
    <property type="molecule type" value="Genomic_DNA"/>
</dbReference>
<accession>Q2G549</accession>